<name>A0A5A4U2F6_9CAUD</name>
<reference evidence="1 2" key="1">
    <citation type="submission" date="2019-07" db="EMBL/GenBank/DDBJ databases">
        <title>Whole genome analysis of E. coli Jumbo phage.</title>
        <authorList>
            <person name="Azam A.H."/>
            <person name="Oishi K."/>
            <person name="Miyanaga K."/>
            <person name="Tanji Y."/>
        </authorList>
    </citation>
    <scope>NUCLEOTIDE SEQUENCE [LARGE SCALE GENOMIC DNA]</scope>
    <source>
        <strain evidence="1 2">SP27</strain>
    </source>
</reference>
<accession>A0A5A4U2F6</accession>
<evidence type="ECO:0000313" key="2">
    <source>
        <dbReference type="Proteomes" id="UP000321352"/>
    </source>
</evidence>
<evidence type="ECO:0000313" key="1">
    <source>
        <dbReference type="EMBL" id="BBM61725.1"/>
    </source>
</evidence>
<proteinExistence type="predicted"/>
<dbReference type="Proteomes" id="UP000321352">
    <property type="component" value="Segment"/>
</dbReference>
<sequence>MNSYQMIQELHEKHDIIVDVEKKEVVMKKQAYRILEDFHLKAFIMKFCTDEHLTGRVIRKEL</sequence>
<protein>
    <submittedName>
        <fullName evidence="1">Uncharacterized protein</fullName>
    </submittedName>
</protein>
<organism evidence="1 2">
    <name type="scientific">Escherichia phage SP27</name>
    <dbReference type="NCBI Taxonomy" id="2495557"/>
    <lineage>
        <taxon>Viruses</taxon>
        <taxon>Duplodnaviria</taxon>
        <taxon>Heunggongvirae</taxon>
        <taxon>Uroviricota</taxon>
        <taxon>Caudoviricetes</taxon>
        <taxon>Asteriusvirus</taxon>
        <taxon>Asteriusvirus PBECO4</taxon>
    </lineage>
</organism>
<dbReference type="EMBL" id="LC494302">
    <property type="protein sequence ID" value="BBM61725.1"/>
    <property type="molecule type" value="Genomic_DNA"/>
</dbReference>
<gene>
    <name evidence="1" type="ORF">EO157G_1360</name>
</gene>